<reference evidence="1 2" key="1">
    <citation type="submission" date="2017-03" db="EMBL/GenBank/DDBJ databases">
        <title>Genomes of endolithic fungi from Antarctica.</title>
        <authorList>
            <person name="Coleine C."/>
            <person name="Masonjones S."/>
            <person name="Stajich J.E."/>
        </authorList>
    </citation>
    <scope>NUCLEOTIDE SEQUENCE [LARGE SCALE GENOMIC DNA]</scope>
    <source>
        <strain evidence="1 2">CCFEE 5311</strain>
    </source>
</reference>
<name>A0A4U0V793_9PEZI</name>
<dbReference type="EMBL" id="NAJP01000014">
    <property type="protein sequence ID" value="TKA44597.1"/>
    <property type="molecule type" value="Genomic_DNA"/>
</dbReference>
<dbReference type="AlphaFoldDB" id="A0A4U0V793"/>
<dbReference type="OrthoDB" id="4369561at2759"/>
<dbReference type="SUPFAM" id="SSF46689">
    <property type="entry name" value="Homeodomain-like"/>
    <property type="match status" value="1"/>
</dbReference>
<dbReference type="InterPro" id="IPR009057">
    <property type="entry name" value="Homeodomain-like_sf"/>
</dbReference>
<accession>A0A4U0V793</accession>
<evidence type="ECO:0000313" key="2">
    <source>
        <dbReference type="Proteomes" id="UP000310066"/>
    </source>
</evidence>
<proteinExistence type="predicted"/>
<organism evidence="1 2">
    <name type="scientific">Friedmanniomyces endolithicus</name>
    <dbReference type="NCBI Taxonomy" id="329885"/>
    <lineage>
        <taxon>Eukaryota</taxon>
        <taxon>Fungi</taxon>
        <taxon>Dikarya</taxon>
        <taxon>Ascomycota</taxon>
        <taxon>Pezizomycotina</taxon>
        <taxon>Dothideomycetes</taxon>
        <taxon>Dothideomycetidae</taxon>
        <taxon>Mycosphaerellales</taxon>
        <taxon>Teratosphaeriaceae</taxon>
        <taxon>Friedmanniomyces</taxon>
    </lineage>
</organism>
<sequence length="178" mass="20609">MRSQWRHMSTKPETNPDRTVTSAERLQMISLRNDQKLKLTQIAIRTGRSTAAVIRALRSPLNTERKPLKKPARPYTQAEDGEIIRLREQDGLTYAQIAARMQERSAKGVQHRYYGYLRDRGATRKVNDSLSYTKDEVGELIRLRKDGRLSFAQIVELFPGRNAMALNEKHFRLTKGRK</sequence>
<dbReference type="Proteomes" id="UP000310066">
    <property type="component" value="Unassembled WGS sequence"/>
</dbReference>
<evidence type="ECO:0000313" key="1">
    <source>
        <dbReference type="EMBL" id="TKA44597.1"/>
    </source>
</evidence>
<dbReference type="Gene3D" id="1.10.10.60">
    <property type="entry name" value="Homeodomain-like"/>
    <property type="match status" value="1"/>
</dbReference>
<protein>
    <submittedName>
        <fullName evidence="1">Uncharacterized protein</fullName>
    </submittedName>
</protein>
<gene>
    <name evidence="1" type="ORF">B0A54_04547</name>
</gene>
<comment type="caution">
    <text evidence="1">The sequence shown here is derived from an EMBL/GenBank/DDBJ whole genome shotgun (WGS) entry which is preliminary data.</text>
</comment>